<comment type="function">
    <text evidence="5">DNA-dependent RNA polymerase (RNAP) catalyzes the transcription of DNA into RNA using the four ribonucleoside triphosphates as substrates.</text>
</comment>
<organism evidence="7 8">
    <name type="scientific">Methanosarcina siciliae C2J</name>
    <dbReference type="NCBI Taxonomy" id="1434118"/>
    <lineage>
        <taxon>Archaea</taxon>
        <taxon>Methanobacteriati</taxon>
        <taxon>Methanobacteriota</taxon>
        <taxon>Stenosarchaea group</taxon>
        <taxon>Methanomicrobia</taxon>
        <taxon>Methanosarcinales</taxon>
        <taxon>Methanosarcinaceae</taxon>
        <taxon>Methanosarcina</taxon>
    </lineage>
</organism>
<dbReference type="GO" id="GO:0046983">
    <property type="term" value="F:protein dimerization activity"/>
    <property type="evidence" value="ECO:0007669"/>
    <property type="project" value="InterPro"/>
</dbReference>
<dbReference type="Proteomes" id="UP000033123">
    <property type="component" value="Chromosome"/>
</dbReference>
<dbReference type="PROSITE" id="PS01154">
    <property type="entry name" value="RNA_POL_L_13KD"/>
    <property type="match status" value="1"/>
</dbReference>
<sequence>MELNILNKTNSELEVELIGETHTLLNLLKDLLIKDERVEAAFYDMKHVSISDPILYIKTDGTDPILVLKEAAAIIIAQCDEFIDVFNKAANA</sequence>
<dbReference type="PATRIC" id="fig|1434118.4.peg.850"/>
<dbReference type="AlphaFoldDB" id="A0A0E3LCC0"/>
<keyword evidence="3 5" id="KW-0804">Transcription</keyword>
<evidence type="ECO:0000313" key="7">
    <source>
        <dbReference type="EMBL" id="AKB35256.1"/>
    </source>
</evidence>
<dbReference type="GO" id="GO:0005737">
    <property type="term" value="C:cytoplasm"/>
    <property type="evidence" value="ECO:0007669"/>
    <property type="project" value="UniProtKB-SubCell"/>
</dbReference>
<evidence type="ECO:0000256" key="4">
    <source>
        <dbReference type="ARBA" id="ARBA00025751"/>
    </source>
</evidence>
<keyword evidence="1 5" id="KW-0240">DNA-directed RNA polymerase</keyword>
<dbReference type="InterPro" id="IPR009025">
    <property type="entry name" value="RBP11-like_dimer"/>
</dbReference>
<keyword evidence="5 7" id="KW-0548">Nucleotidyltransferase</keyword>
<dbReference type="RefSeq" id="WP_048170026.1">
    <property type="nucleotide sequence ID" value="NZ_CP009508.1"/>
</dbReference>
<evidence type="ECO:0000256" key="2">
    <source>
        <dbReference type="ARBA" id="ARBA00022490"/>
    </source>
</evidence>
<dbReference type="HOGENOM" id="CLU_090381_5_0_2"/>
<reference evidence="7 8" key="1">
    <citation type="submission" date="2014-07" db="EMBL/GenBank/DDBJ databases">
        <title>Methanogenic archaea and the global carbon cycle.</title>
        <authorList>
            <person name="Henriksen J.R."/>
            <person name="Luke J."/>
            <person name="Reinhart S."/>
            <person name="Benedict M.N."/>
            <person name="Youngblut N.D."/>
            <person name="Metcalf M.E."/>
            <person name="Whitaker R.J."/>
            <person name="Metcalf W.W."/>
        </authorList>
    </citation>
    <scope>NUCLEOTIDE SEQUENCE [LARGE SCALE GENOMIC DNA]</scope>
    <source>
        <strain evidence="7 8">C2J</strain>
    </source>
</reference>
<dbReference type="InterPro" id="IPR008193">
    <property type="entry name" value="RNA_pol_Rpb11_13-16kDa_CS"/>
</dbReference>
<evidence type="ECO:0000256" key="1">
    <source>
        <dbReference type="ARBA" id="ARBA00022478"/>
    </source>
</evidence>
<dbReference type="Pfam" id="PF13656">
    <property type="entry name" value="RNA_pol_L_2"/>
    <property type="match status" value="1"/>
</dbReference>
<accession>A0A0E3LCC0</accession>
<dbReference type="EC" id="2.7.7.6" evidence="5"/>
<evidence type="ECO:0000256" key="5">
    <source>
        <dbReference type="HAMAP-Rule" id="MF_00261"/>
    </source>
</evidence>
<dbReference type="Gene3D" id="3.30.1360.10">
    <property type="entry name" value="RNA polymerase, RBP11-like subunit"/>
    <property type="match status" value="1"/>
</dbReference>
<comment type="similarity">
    <text evidence="4 5">Belongs to the archaeal Rpo11/eukaryotic RPB11/RPC19 RNA polymerase subunit family.</text>
</comment>
<dbReference type="CDD" id="cd06927">
    <property type="entry name" value="RNAP_L"/>
    <property type="match status" value="1"/>
</dbReference>
<feature type="domain" description="DNA-directed RNA polymerase RBP11-like dimerisation" evidence="6">
    <location>
        <begin position="13"/>
        <end position="84"/>
    </location>
</feature>
<evidence type="ECO:0000259" key="6">
    <source>
        <dbReference type="Pfam" id="PF13656"/>
    </source>
</evidence>
<proteinExistence type="inferred from homology"/>
<protein>
    <recommendedName>
        <fullName evidence="5">DNA-directed RNA polymerase subunit Rpo11</fullName>
        <ecNumber evidence="5">2.7.7.6</ecNumber>
    </recommendedName>
    <alternativeName>
        <fullName evidence="5">DNA-directed RNA polymerase subunit L</fullName>
    </alternativeName>
</protein>
<dbReference type="PANTHER" id="PTHR13946:SF28">
    <property type="entry name" value="DNA-DIRECTED RNA POLYMERASES I AND III SUBUNIT RPAC2"/>
    <property type="match status" value="1"/>
</dbReference>
<dbReference type="GO" id="GO:0006351">
    <property type="term" value="P:DNA-templated transcription"/>
    <property type="evidence" value="ECO:0007669"/>
    <property type="project" value="UniProtKB-UniRule"/>
</dbReference>
<dbReference type="PANTHER" id="PTHR13946">
    <property type="entry name" value="DNA-DIRECTED RNA POLYMERASE I,II,III"/>
    <property type="match status" value="1"/>
</dbReference>
<keyword evidence="2 5" id="KW-0963">Cytoplasm</keyword>
<dbReference type="NCBIfam" id="NF002237">
    <property type="entry name" value="PRK01146.2-1"/>
    <property type="match status" value="1"/>
</dbReference>
<dbReference type="InterPro" id="IPR036603">
    <property type="entry name" value="RBP11-like"/>
</dbReference>
<dbReference type="STRING" id="1434118.MSSAC_0666"/>
<name>A0A0E3LCC0_9EURY</name>
<evidence type="ECO:0000313" key="8">
    <source>
        <dbReference type="Proteomes" id="UP000033123"/>
    </source>
</evidence>
<dbReference type="KEGG" id="msj:MSSAC_0666"/>
<dbReference type="HAMAP" id="MF_00261">
    <property type="entry name" value="RNApol_arch_Rpo11"/>
    <property type="match status" value="1"/>
</dbReference>
<keyword evidence="5 7" id="KW-0808">Transferase</keyword>
<dbReference type="SUPFAM" id="SSF55257">
    <property type="entry name" value="RBP11-like subunits of RNA polymerase"/>
    <property type="match status" value="1"/>
</dbReference>
<comment type="subcellular location">
    <subcellularLocation>
        <location evidence="5">Cytoplasm</location>
    </subcellularLocation>
</comment>
<dbReference type="GO" id="GO:0003899">
    <property type="term" value="F:DNA-directed RNA polymerase activity"/>
    <property type="evidence" value="ECO:0007669"/>
    <property type="project" value="UniProtKB-UniRule"/>
</dbReference>
<dbReference type="GO" id="GO:0000428">
    <property type="term" value="C:DNA-directed RNA polymerase complex"/>
    <property type="evidence" value="ECO:0007669"/>
    <property type="project" value="UniProtKB-KW"/>
</dbReference>
<dbReference type="GO" id="GO:0003677">
    <property type="term" value="F:DNA binding"/>
    <property type="evidence" value="ECO:0007669"/>
    <property type="project" value="InterPro"/>
</dbReference>
<comment type="subunit">
    <text evidence="5">Part of the RNA polymerase complex.</text>
</comment>
<gene>
    <name evidence="5" type="primary">rpo11</name>
    <name evidence="5" type="synonym">rpoL</name>
    <name evidence="7" type="ORF">MSSAC_0666</name>
</gene>
<evidence type="ECO:0000256" key="3">
    <source>
        <dbReference type="ARBA" id="ARBA00023163"/>
    </source>
</evidence>
<dbReference type="GeneID" id="24859414"/>
<comment type="catalytic activity">
    <reaction evidence="5">
        <text>RNA(n) + a ribonucleoside 5'-triphosphate = RNA(n+1) + diphosphate</text>
        <dbReference type="Rhea" id="RHEA:21248"/>
        <dbReference type="Rhea" id="RHEA-COMP:14527"/>
        <dbReference type="Rhea" id="RHEA-COMP:17342"/>
        <dbReference type="ChEBI" id="CHEBI:33019"/>
        <dbReference type="ChEBI" id="CHEBI:61557"/>
        <dbReference type="ChEBI" id="CHEBI:140395"/>
        <dbReference type="EC" id="2.7.7.6"/>
    </reaction>
</comment>
<dbReference type="EMBL" id="CP009508">
    <property type="protein sequence ID" value="AKB35256.1"/>
    <property type="molecule type" value="Genomic_DNA"/>
</dbReference>
<dbReference type="InterPro" id="IPR022905">
    <property type="entry name" value="Rpo11-like"/>
</dbReference>